<evidence type="ECO:0000256" key="1">
    <source>
        <dbReference type="ARBA" id="ARBA00005417"/>
    </source>
</evidence>
<dbReference type="AlphaFoldDB" id="A0A147HA20"/>
<dbReference type="PROSITE" id="PS50893">
    <property type="entry name" value="ABC_TRANSPORTER_2"/>
    <property type="match status" value="1"/>
</dbReference>
<dbReference type="Gene3D" id="3.40.50.300">
    <property type="entry name" value="P-loop containing nucleotide triphosphate hydrolases"/>
    <property type="match status" value="1"/>
</dbReference>
<dbReference type="InterPro" id="IPR052156">
    <property type="entry name" value="BCAA_Transport_ATP-bd_LivF"/>
</dbReference>
<dbReference type="GO" id="GO:0005524">
    <property type="term" value="F:ATP binding"/>
    <property type="evidence" value="ECO:0007669"/>
    <property type="project" value="UniProtKB-KW"/>
</dbReference>
<dbReference type="InterPro" id="IPR017780">
    <property type="entry name" value="ABC_transptr_urea_ATP-bd_UrtE"/>
</dbReference>
<keyword evidence="3" id="KW-0472">Membrane</keyword>
<protein>
    <submittedName>
        <fullName evidence="8">Urea ABC transporter ATP-binding protein</fullName>
    </submittedName>
</protein>
<keyword evidence="2" id="KW-0813">Transport</keyword>
<dbReference type="OrthoDB" id="9776369at2"/>
<dbReference type="NCBIfam" id="TIGR03410">
    <property type="entry name" value="urea_trans_UrtE"/>
    <property type="match status" value="1"/>
</dbReference>
<feature type="domain" description="ABC transporter" evidence="7">
    <location>
        <begin position="2"/>
        <end position="234"/>
    </location>
</feature>
<evidence type="ECO:0000256" key="6">
    <source>
        <dbReference type="ARBA" id="ARBA00022970"/>
    </source>
</evidence>
<dbReference type="GO" id="GO:0015807">
    <property type="term" value="P:L-amino acid transport"/>
    <property type="evidence" value="ECO:0007669"/>
    <property type="project" value="TreeGrafter"/>
</dbReference>
<dbReference type="InterPro" id="IPR003439">
    <property type="entry name" value="ABC_transporter-like_ATP-bd"/>
</dbReference>
<evidence type="ECO:0000256" key="3">
    <source>
        <dbReference type="ARBA" id="ARBA00022475"/>
    </source>
</evidence>
<reference evidence="8 9" key="1">
    <citation type="journal article" date="2016" name="Front. Microbiol.">
        <title>Genomic Resource of Rice Seed Associated Bacteria.</title>
        <authorList>
            <person name="Midha S."/>
            <person name="Bansal K."/>
            <person name="Sharma S."/>
            <person name="Kumar N."/>
            <person name="Patil P.P."/>
            <person name="Chaudhry V."/>
            <person name="Patil P.B."/>
        </authorList>
    </citation>
    <scope>NUCLEOTIDE SEQUENCE [LARGE SCALE GENOMIC DNA]</scope>
    <source>
        <strain evidence="8 9">NS331</strain>
    </source>
</reference>
<dbReference type="PATRIC" id="fig|433924.3.peg.2397"/>
<organism evidence="8 9">
    <name type="scientific">Pseudacidovorax intermedius</name>
    <dbReference type="NCBI Taxonomy" id="433924"/>
    <lineage>
        <taxon>Bacteria</taxon>
        <taxon>Pseudomonadati</taxon>
        <taxon>Pseudomonadota</taxon>
        <taxon>Betaproteobacteria</taxon>
        <taxon>Burkholderiales</taxon>
        <taxon>Comamonadaceae</taxon>
        <taxon>Pseudacidovorax</taxon>
    </lineage>
</organism>
<dbReference type="Proteomes" id="UP000072741">
    <property type="component" value="Unassembled WGS sequence"/>
</dbReference>
<gene>
    <name evidence="8" type="ORF">NS331_03195</name>
</gene>
<sequence length="234" mass="25782">MLSVKNIHQYYGGSHILRDVSFEAPLGQVTVLLGRNGVGKTTLLKSLMGLVPIKSGSIEFDGQPVHKKTPYERARAGMGFVPQGREIFARLTVEENLRMGLAYRSASTPIAPELYELFPVLKQMLHRRGGDLSGGQQQQLAIARALAPGPKMLILDEPTEGIQPSIIKDIGRAIRRLADEGWKGQKMAIVLCEQYYDFAEELADHYLVMERGEVIARGLGKDMAADGVRQLVAI</sequence>
<evidence type="ECO:0000256" key="4">
    <source>
        <dbReference type="ARBA" id="ARBA00022741"/>
    </source>
</evidence>
<evidence type="ECO:0000313" key="8">
    <source>
        <dbReference type="EMBL" id="KTT26808.1"/>
    </source>
</evidence>
<dbReference type="GO" id="GO:0015658">
    <property type="term" value="F:branched-chain amino acid transmembrane transporter activity"/>
    <property type="evidence" value="ECO:0007669"/>
    <property type="project" value="TreeGrafter"/>
</dbReference>
<keyword evidence="3" id="KW-1003">Cell membrane</keyword>
<dbReference type="SMART" id="SM00382">
    <property type="entry name" value="AAA"/>
    <property type="match status" value="1"/>
</dbReference>
<dbReference type="RefSeq" id="WP_058640570.1">
    <property type="nucleotide sequence ID" value="NZ_LDSL01000025.1"/>
</dbReference>
<evidence type="ECO:0000256" key="5">
    <source>
        <dbReference type="ARBA" id="ARBA00022840"/>
    </source>
</evidence>
<dbReference type="Pfam" id="PF00005">
    <property type="entry name" value="ABC_tran"/>
    <property type="match status" value="1"/>
</dbReference>
<comment type="caution">
    <text evidence="8">The sequence shown here is derived from an EMBL/GenBank/DDBJ whole genome shotgun (WGS) entry which is preliminary data.</text>
</comment>
<evidence type="ECO:0000259" key="7">
    <source>
        <dbReference type="PROSITE" id="PS50893"/>
    </source>
</evidence>
<dbReference type="InterPro" id="IPR027417">
    <property type="entry name" value="P-loop_NTPase"/>
</dbReference>
<dbReference type="PANTHER" id="PTHR43820:SF5">
    <property type="entry name" value="HIGH-AFFINITY BRANCHED-CHAIN AMINO ACID TRANSPORT ATP-BINDING PROTEIN"/>
    <property type="match status" value="1"/>
</dbReference>
<dbReference type="EMBL" id="LDSL01000025">
    <property type="protein sequence ID" value="KTT26808.1"/>
    <property type="molecule type" value="Genomic_DNA"/>
</dbReference>
<accession>A0A147HA20</accession>
<evidence type="ECO:0000256" key="2">
    <source>
        <dbReference type="ARBA" id="ARBA00022448"/>
    </source>
</evidence>
<keyword evidence="6" id="KW-0029">Amino-acid transport</keyword>
<evidence type="ECO:0000313" key="9">
    <source>
        <dbReference type="Proteomes" id="UP000072741"/>
    </source>
</evidence>
<dbReference type="GO" id="GO:0016887">
    <property type="term" value="F:ATP hydrolysis activity"/>
    <property type="evidence" value="ECO:0007669"/>
    <property type="project" value="InterPro"/>
</dbReference>
<keyword evidence="4" id="KW-0547">Nucleotide-binding</keyword>
<keyword evidence="9" id="KW-1185">Reference proteome</keyword>
<dbReference type="InterPro" id="IPR003593">
    <property type="entry name" value="AAA+_ATPase"/>
</dbReference>
<name>A0A147HA20_9BURK</name>
<dbReference type="PANTHER" id="PTHR43820">
    <property type="entry name" value="HIGH-AFFINITY BRANCHED-CHAIN AMINO ACID TRANSPORT ATP-BINDING PROTEIN LIVF"/>
    <property type="match status" value="1"/>
</dbReference>
<dbReference type="SUPFAM" id="SSF52540">
    <property type="entry name" value="P-loop containing nucleoside triphosphate hydrolases"/>
    <property type="match status" value="1"/>
</dbReference>
<keyword evidence="5 8" id="KW-0067">ATP-binding</keyword>
<proteinExistence type="inferred from homology"/>
<dbReference type="CDD" id="cd03224">
    <property type="entry name" value="ABC_TM1139_LivF_branched"/>
    <property type="match status" value="1"/>
</dbReference>
<comment type="similarity">
    <text evidence="1">Belongs to the ABC transporter superfamily.</text>
</comment>